<dbReference type="VEuPathDB" id="FungiDB:PAAG_12639"/>
<gene>
    <name evidence="1" type="ORF">PAAG_12639</name>
</gene>
<reference evidence="1 2" key="1">
    <citation type="journal article" date="2011" name="PLoS Genet.">
        <title>Comparative genomic analysis of human fungal pathogens causing paracoccidioidomycosis.</title>
        <authorList>
            <person name="Desjardins C.A."/>
            <person name="Champion M.D."/>
            <person name="Holder J.W."/>
            <person name="Muszewska A."/>
            <person name="Goldberg J."/>
            <person name="Bailao A.M."/>
            <person name="Brigido M.M."/>
            <person name="Ferreira M.E."/>
            <person name="Garcia A.M."/>
            <person name="Grynberg M."/>
            <person name="Gujja S."/>
            <person name="Heiman D.I."/>
            <person name="Henn M.R."/>
            <person name="Kodira C.D."/>
            <person name="Leon-Narvaez H."/>
            <person name="Longo L.V."/>
            <person name="Ma L.J."/>
            <person name="Malavazi I."/>
            <person name="Matsuo A.L."/>
            <person name="Morais F.V."/>
            <person name="Pereira M."/>
            <person name="Rodriguez-Brito S."/>
            <person name="Sakthikumar S."/>
            <person name="Salem-Izacc S.M."/>
            <person name="Sykes S.M."/>
            <person name="Teixeira M.M."/>
            <person name="Vallejo M.C."/>
            <person name="Walter M.E."/>
            <person name="Yandava C."/>
            <person name="Young S."/>
            <person name="Zeng Q."/>
            <person name="Zucker J."/>
            <person name="Felipe M.S."/>
            <person name="Goldman G.H."/>
            <person name="Haas B.J."/>
            <person name="McEwen J.G."/>
            <person name="Nino-Vega G."/>
            <person name="Puccia R."/>
            <person name="San-Blas G."/>
            <person name="Soares C.M."/>
            <person name="Birren B.W."/>
            <person name="Cuomo C.A."/>
        </authorList>
    </citation>
    <scope>NUCLEOTIDE SEQUENCE [LARGE SCALE GENOMIC DNA]</scope>
    <source>
        <strain evidence="2">ATCC MYA-826 / Pb01</strain>
    </source>
</reference>
<organism evidence="1 2">
    <name type="scientific">Paracoccidioides lutzii (strain ATCC MYA-826 / Pb01)</name>
    <name type="common">Paracoccidioides brasiliensis</name>
    <dbReference type="NCBI Taxonomy" id="502779"/>
    <lineage>
        <taxon>Eukaryota</taxon>
        <taxon>Fungi</taxon>
        <taxon>Dikarya</taxon>
        <taxon>Ascomycota</taxon>
        <taxon>Pezizomycotina</taxon>
        <taxon>Eurotiomycetes</taxon>
        <taxon>Eurotiomycetidae</taxon>
        <taxon>Onygenales</taxon>
        <taxon>Ajellomycetaceae</taxon>
        <taxon>Paracoccidioides</taxon>
    </lineage>
</organism>
<dbReference type="OrthoDB" id="10617415at2759"/>
<keyword evidence="2" id="KW-1185">Reference proteome</keyword>
<protein>
    <submittedName>
        <fullName evidence="1">Uncharacterized protein</fullName>
    </submittedName>
</protein>
<dbReference type="RefSeq" id="XP_015702289.1">
    <property type="nucleotide sequence ID" value="XM_015848105.1"/>
</dbReference>
<sequence>MKYLVEASDSDVFILRPVDHYARHLITPVAHYTRSSLRPSSTITLVFHYARHASALTSSPDSTANAGVWMSHQSRKRLPPHQGIVQRRRGRIQCLFHKIVDGNEAQVLYF</sequence>
<dbReference type="KEGG" id="pbl:PAAG_12639"/>
<dbReference type="AlphaFoldDB" id="A0A0A2UYS6"/>
<evidence type="ECO:0000313" key="2">
    <source>
        <dbReference type="Proteomes" id="UP000002059"/>
    </source>
</evidence>
<dbReference type="EMBL" id="KN294036">
    <property type="protein sequence ID" value="KGQ00706.1"/>
    <property type="molecule type" value="Genomic_DNA"/>
</dbReference>
<evidence type="ECO:0000313" key="1">
    <source>
        <dbReference type="EMBL" id="KGQ00706.1"/>
    </source>
</evidence>
<dbReference type="HOGENOM" id="CLU_2171792_0_0_1"/>
<name>A0A0A2UYS6_PARBA</name>
<accession>A0A0A2UYS6</accession>
<dbReference type="Proteomes" id="UP000002059">
    <property type="component" value="Partially assembled WGS sequence"/>
</dbReference>
<proteinExistence type="predicted"/>
<dbReference type="GeneID" id="26971227"/>